<evidence type="ECO:0000313" key="5">
    <source>
        <dbReference type="EMBL" id="CEO89557.1"/>
    </source>
</evidence>
<proteinExistence type="inferred from homology"/>
<dbReference type="Pfam" id="PF01420">
    <property type="entry name" value="Methylase_S"/>
    <property type="match status" value="1"/>
</dbReference>
<dbReference type="REBASE" id="132411">
    <property type="entry name" value="S2.SscSp3ORF520015P"/>
</dbReference>
<dbReference type="PANTHER" id="PTHR30408:SF12">
    <property type="entry name" value="TYPE I RESTRICTION ENZYME MJAVIII SPECIFICITY SUBUNIT"/>
    <property type="match status" value="1"/>
</dbReference>
<dbReference type="InterPro" id="IPR052021">
    <property type="entry name" value="Type-I_RS_S_subunit"/>
</dbReference>
<evidence type="ECO:0000313" key="6">
    <source>
        <dbReference type="Proteomes" id="UP000046155"/>
    </source>
</evidence>
<keyword evidence="2" id="KW-0680">Restriction system</keyword>
<dbReference type="GO" id="GO:0003677">
    <property type="term" value="F:DNA binding"/>
    <property type="evidence" value="ECO:0007669"/>
    <property type="project" value="UniProtKB-KW"/>
</dbReference>
<gene>
    <name evidence="5" type="ORF">SSCH_520018</name>
</gene>
<protein>
    <submittedName>
        <fullName evidence="5">Type I site-specific restriction-modification system, S subunit</fullName>
    </submittedName>
</protein>
<sequence>MLLAFFKHLGKSKLFIELLKMCVTGIREGQNIDYNVLKNSMIPLPPKEEQDKIAKFLDNRLSKINRFIKAKKKEIELFKELKQAIINQAITKGIDPSVPKKDSGVEWLGEIPEHWEIKRIKNNNRLYNGNAFPIEYQGNDFGEIPFYKVSDINKAEIFVSESNNYVSRELVNNNRWTIIPSNCILFAKIGEALKKNHRKINKKVCLIDNNMQAMYHMRLIYYSNIT</sequence>
<dbReference type="GO" id="GO:0009307">
    <property type="term" value="P:DNA restriction-modification system"/>
    <property type="evidence" value="ECO:0007669"/>
    <property type="project" value="UniProtKB-KW"/>
</dbReference>
<evidence type="ECO:0000256" key="3">
    <source>
        <dbReference type="ARBA" id="ARBA00023125"/>
    </source>
</evidence>
<accession>A0A0B7MPA1</accession>
<comment type="similarity">
    <text evidence="1">Belongs to the type-I restriction system S methylase family.</text>
</comment>
<evidence type="ECO:0000256" key="1">
    <source>
        <dbReference type="ARBA" id="ARBA00010923"/>
    </source>
</evidence>
<dbReference type="Gene3D" id="3.90.220.20">
    <property type="entry name" value="DNA methylase specificity domains"/>
    <property type="match status" value="2"/>
</dbReference>
<dbReference type="PANTHER" id="PTHR30408">
    <property type="entry name" value="TYPE-1 RESTRICTION ENZYME ECOKI SPECIFICITY PROTEIN"/>
    <property type="match status" value="1"/>
</dbReference>
<keyword evidence="6" id="KW-1185">Reference proteome</keyword>
<feature type="domain" description="Type I restriction modification DNA specificity" evidence="4">
    <location>
        <begin position="21"/>
        <end position="76"/>
    </location>
</feature>
<dbReference type="EMBL" id="CDRZ01000250">
    <property type="protein sequence ID" value="CEO89557.1"/>
    <property type="molecule type" value="Genomic_DNA"/>
</dbReference>
<evidence type="ECO:0000256" key="2">
    <source>
        <dbReference type="ARBA" id="ARBA00022747"/>
    </source>
</evidence>
<organism evidence="5 6">
    <name type="scientific">Syntrophaceticus schinkii</name>
    <dbReference type="NCBI Taxonomy" id="499207"/>
    <lineage>
        <taxon>Bacteria</taxon>
        <taxon>Bacillati</taxon>
        <taxon>Bacillota</taxon>
        <taxon>Clostridia</taxon>
        <taxon>Thermoanaerobacterales</taxon>
        <taxon>Thermoanaerobacterales Family III. Incertae Sedis</taxon>
        <taxon>Syntrophaceticus</taxon>
    </lineage>
</organism>
<keyword evidence="3" id="KW-0238">DNA-binding</keyword>
<dbReference type="AlphaFoldDB" id="A0A0B7MPA1"/>
<reference evidence="6" key="1">
    <citation type="submission" date="2015-01" db="EMBL/GenBank/DDBJ databases">
        <authorList>
            <person name="Manzoor Shahid"/>
            <person name="Zubair Saima"/>
        </authorList>
    </citation>
    <scope>NUCLEOTIDE SEQUENCE [LARGE SCALE GENOMIC DNA]</scope>
    <source>
        <strain evidence="6">Sp3</strain>
    </source>
</reference>
<dbReference type="InterPro" id="IPR000055">
    <property type="entry name" value="Restrct_endonuc_typeI_TRD"/>
</dbReference>
<dbReference type="InterPro" id="IPR044946">
    <property type="entry name" value="Restrct_endonuc_typeI_TRD_sf"/>
</dbReference>
<dbReference type="SUPFAM" id="SSF116734">
    <property type="entry name" value="DNA methylase specificity domain"/>
    <property type="match status" value="2"/>
</dbReference>
<dbReference type="Gene3D" id="1.10.287.1120">
    <property type="entry name" value="Bipartite methylase S protein"/>
    <property type="match status" value="1"/>
</dbReference>
<name>A0A0B7MPA1_9FIRM</name>
<dbReference type="Proteomes" id="UP000046155">
    <property type="component" value="Unassembled WGS sequence"/>
</dbReference>
<evidence type="ECO:0000259" key="4">
    <source>
        <dbReference type="Pfam" id="PF01420"/>
    </source>
</evidence>